<organism evidence="1 2">
    <name type="scientific">Thelephora terrestris</name>
    <dbReference type="NCBI Taxonomy" id="56493"/>
    <lineage>
        <taxon>Eukaryota</taxon>
        <taxon>Fungi</taxon>
        <taxon>Dikarya</taxon>
        <taxon>Basidiomycota</taxon>
        <taxon>Agaricomycotina</taxon>
        <taxon>Agaricomycetes</taxon>
        <taxon>Thelephorales</taxon>
        <taxon>Thelephoraceae</taxon>
        <taxon>Thelephora</taxon>
    </lineage>
</organism>
<name>A0A9P6L2Q0_9AGAM</name>
<reference evidence="1" key="2">
    <citation type="submission" date="2020-11" db="EMBL/GenBank/DDBJ databases">
        <authorList>
            <consortium name="DOE Joint Genome Institute"/>
            <person name="Kuo A."/>
            <person name="Miyauchi S."/>
            <person name="Kiss E."/>
            <person name="Drula E."/>
            <person name="Kohler A."/>
            <person name="Sanchez-Garcia M."/>
            <person name="Andreopoulos B."/>
            <person name="Barry K.W."/>
            <person name="Bonito G."/>
            <person name="Buee M."/>
            <person name="Carver A."/>
            <person name="Chen C."/>
            <person name="Cichocki N."/>
            <person name="Clum A."/>
            <person name="Culley D."/>
            <person name="Crous P.W."/>
            <person name="Fauchery L."/>
            <person name="Girlanda M."/>
            <person name="Hayes R."/>
            <person name="Keri Z."/>
            <person name="Labutti K."/>
            <person name="Lipzen A."/>
            <person name="Lombard V."/>
            <person name="Magnuson J."/>
            <person name="Maillard F."/>
            <person name="Morin E."/>
            <person name="Murat C."/>
            <person name="Nolan M."/>
            <person name="Ohm R."/>
            <person name="Pangilinan J."/>
            <person name="Pereira M."/>
            <person name="Perotto S."/>
            <person name="Peter M."/>
            <person name="Riley R."/>
            <person name="Sitrit Y."/>
            <person name="Stielow B."/>
            <person name="Szollosi G."/>
            <person name="Zifcakova L."/>
            <person name="Stursova M."/>
            <person name="Spatafora J.W."/>
            <person name="Tedersoo L."/>
            <person name="Vaario L.-M."/>
            <person name="Yamada A."/>
            <person name="Yan M."/>
            <person name="Wang P."/>
            <person name="Xu J."/>
            <person name="Bruns T."/>
            <person name="Baldrian P."/>
            <person name="Vilgalys R."/>
            <person name="Henrissat B."/>
            <person name="Grigoriev I.V."/>
            <person name="Hibbett D."/>
            <person name="Nagy L.G."/>
            <person name="Martin F.M."/>
        </authorList>
    </citation>
    <scope>NUCLEOTIDE SEQUENCE</scope>
    <source>
        <strain evidence="1">UH-Tt-Lm1</strain>
    </source>
</reference>
<evidence type="ECO:0000313" key="2">
    <source>
        <dbReference type="Proteomes" id="UP000736335"/>
    </source>
</evidence>
<dbReference type="Proteomes" id="UP000736335">
    <property type="component" value="Unassembled WGS sequence"/>
</dbReference>
<dbReference type="Gene3D" id="3.80.10.10">
    <property type="entry name" value="Ribonuclease Inhibitor"/>
    <property type="match status" value="1"/>
</dbReference>
<gene>
    <name evidence="1" type="ORF">BJ322DRAFT_366333</name>
</gene>
<evidence type="ECO:0008006" key="3">
    <source>
        <dbReference type="Google" id="ProtNLM"/>
    </source>
</evidence>
<dbReference type="InterPro" id="IPR036047">
    <property type="entry name" value="F-box-like_dom_sf"/>
</dbReference>
<proteinExistence type="predicted"/>
<dbReference type="SUPFAM" id="SSF81383">
    <property type="entry name" value="F-box domain"/>
    <property type="match status" value="1"/>
</dbReference>
<dbReference type="EMBL" id="WIUZ02000019">
    <property type="protein sequence ID" value="KAF9779605.1"/>
    <property type="molecule type" value="Genomic_DNA"/>
</dbReference>
<comment type="caution">
    <text evidence="1">The sequence shown here is derived from an EMBL/GenBank/DDBJ whole genome shotgun (WGS) entry which is preliminary data.</text>
</comment>
<dbReference type="SUPFAM" id="SSF52047">
    <property type="entry name" value="RNI-like"/>
    <property type="match status" value="1"/>
</dbReference>
<protein>
    <recommendedName>
        <fullName evidence="3">F-box domain-containing protein</fullName>
    </recommendedName>
</protein>
<reference evidence="1" key="1">
    <citation type="journal article" date="2020" name="Nat. Commun.">
        <title>Large-scale genome sequencing of mycorrhizal fungi provides insights into the early evolution of symbiotic traits.</title>
        <authorList>
            <person name="Miyauchi S."/>
            <person name="Kiss E."/>
            <person name="Kuo A."/>
            <person name="Drula E."/>
            <person name="Kohler A."/>
            <person name="Sanchez-Garcia M."/>
            <person name="Morin E."/>
            <person name="Andreopoulos B."/>
            <person name="Barry K.W."/>
            <person name="Bonito G."/>
            <person name="Buee M."/>
            <person name="Carver A."/>
            <person name="Chen C."/>
            <person name="Cichocki N."/>
            <person name="Clum A."/>
            <person name="Culley D."/>
            <person name="Crous P.W."/>
            <person name="Fauchery L."/>
            <person name="Girlanda M."/>
            <person name="Hayes R.D."/>
            <person name="Keri Z."/>
            <person name="LaButti K."/>
            <person name="Lipzen A."/>
            <person name="Lombard V."/>
            <person name="Magnuson J."/>
            <person name="Maillard F."/>
            <person name="Murat C."/>
            <person name="Nolan M."/>
            <person name="Ohm R.A."/>
            <person name="Pangilinan J."/>
            <person name="Pereira M.F."/>
            <person name="Perotto S."/>
            <person name="Peter M."/>
            <person name="Pfister S."/>
            <person name="Riley R."/>
            <person name="Sitrit Y."/>
            <person name="Stielow J.B."/>
            <person name="Szollosi G."/>
            <person name="Zifcakova L."/>
            <person name="Stursova M."/>
            <person name="Spatafora J.W."/>
            <person name="Tedersoo L."/>
            <person name="Vaario L.M."/>
            <person name="Yamada A."/>
            <person name="Yan M."/>
            <person name="Wang P."/>
            <person name="Xu J."/>
            <person name="Bruns T."/>
            <person name="Baldrian P."/>
            <person name="Vilgalys R."/>
            <person name="Dunand C."/>
            <person name="Henrissat B."/>
            <person name="Grigoriev I.V."/>
            <person name="Hibbett D."/>
            <person name="Nagy L.G."/>
            <person name="Martin F.M."/>
        </authorList>
    </citation>
    <scope>NUCLEOTIDE SEQUENCE</scope>
    <source>
        <strain evidence="1">UH-Tt-Lm1</strain>
    </source>
</reference>
<evidence type="ECO:0000313" key="1">
    <source>
        <dbReference type="EMBL" id="KAF9779605.1"/>
    </source>
</evidence>
<dbReference type="InterPro" id="IPR032675">
    <property type="entry name" value="LRR_dom_sf"/>
</dbReference>
<dbReference type="AlphaFoldDB" id="A0A9P6L2Q0"/>
<accession>A0A9P6L2Q0</accession>
<keyword evidence="2" id="KW-1185">Reference proteome</keyword>
<sequence>MRSMYFEGERAHLPVENPTSSITALPSAHLAEMSLPPELISRILRDLGDDTESLRSISLVSKAWVGCCQAHLFKSVHLRPTTLKGWSKNVCKAVGGPGSHTRTLMLEESHSLHWINPQYPRFPLSNLASFSDVRFLSLIQWDSTHFDGASLEPYFGHFGNSLRAMNLQSCTFDPATLVDFLCLLPNLDDLWLSHCFLHSATPTTTLSVPEVTPTFRGTLSLGDLGSVYFFEALAKLPLRFSTIKLKDYHCHGEGAYELLLNSCRDTLVALHYMHIHRDAPFPNVLLGSCLKLEELHVRLRVRGATGLTPYLTTLFSSITSPKFRKISLTFVDLAKGGGRPGWSLQGTISLSSLDMVLSTLAQRVQDVGGKLTLQLNFSGVGPSLDVDHDLQNFLGRGGLVDVNYD</sequence>